<accession>A0A0F9RUN0</accession>
<dbReference type="AlphaFoldDB" id="A0A0F9RUN0"/>
<name>A0A0F9RUN0_9ZZZZ</name>
<dbReference type="EMBL" id="LAZR01003194">
    <property type="protein sequence ID" value="KKN20943.1"/>
    <property type="molecule type" value="Genomic_DNA"/>
</dbReference>
<evidence type="ECO:0000313" key="1">
    <source>
        <dbReference type="EMBL" id="KKN20943.1"/>
    </source>
</evidence>
<reference evidence="1" key="1">
    <citation type="journal article" date="2015" name="Nature">
        <title>Complex archaea that bridge the gap between prokaryotes and eukaryotes.</title>
        <authorList>
            <person name="Spang A."/>
            <person name="Saw J.H."/>
            <person name="Jorgensen S.L."/>
            <person name="Zaremba-Niedzwiedzka K."/>
            <person name="Martijn J."/>
            <person name="Lind A.E."/>
            <person name="van Eijk R."/>
            <person name="Schleper C."/>
            <person name="Guy L."/>
            <person name="Ettema T.J."/>
        </authorList>
    </citation>
    <scope>NUCLEOTIDE SEQUENCE</scope>
</reference>
<protein>
    <recommendedName>
        <fullName evidence="2">Amidoligase enzyme</fullName>
    </recommendedName>
</protein>
<evidence type="ECO:0008006" key="2">
    <source>
        <dbReference type="Google" id="ProtNLM"/>
    </source>
</evidence>
<organism evidence="1">
    <name type="scientific">marine sediment metagenome</name>
    <dbReference type="NCBI Taxonomy" id="412755"/>
    <lineage>
        <taxon>unclassified sequences</taxon>
        <taxon>metagenomes</taxon>
        <taxon>ecological metagenomes</taxon>
    </lineage>
</organism>
<sequence length="566" mass="64705">MLPKKVRIDGRLWDLKIVKGHYRKKDGVRTWFSGHRPVDVLTSRGLLFLPYTADTMALCSRSGLHYYKADEVEIGNSGLFCSQYSNEIHEIDSAYYFKIDLIGIGGRYYLPEVLVTTGRGFILPKDAVKLTLEYYGDEYSHKNNVEYSVFSNGFILKRDSFLLYDHLGRVYNVHNTLTGRWLMPEKILHVDILGRLNNIYILWGVEKLLTYNSSYGFRCLPKDERYFIAYYAKKLLSAKYRTSLVKSLNSNYEDHGHDENNAKMISGDYGREGGGIKLSPNASTAIISPTYLRTGGIRYTYGVEFETAAGTLTDADCSVLNIERWGDRSIPAHEYVTPPISGDYGMRYISEICNVLANKTLVNNECALHVHVGGWKDPRIDSPIFNRMVVSSALKLGAMIEDDMFSIVPSFRAGRSHVGSNNSLAAYKKMGIENADKLLAGFLFGRGDNGVLEYQFGSSYNKKTSISRWDHSRYRWLNLMHCGTNSRMETLEIRIFPGTTSFPKVQNYILLSLAFLWAAENRQAAIWKEKITTLKELIKRAYRKSPKIIRRLDAFIDERKTKFKRK</sequence>
<gene>
    <name evidence="1" type="ORF">LCGC14_0930540</name>
</gene>
<comment type="caution">
    <text evidence="1">The sequence shown here is derived from an EMBL/GenBank/DDBJ whole genome shotgun (WGS) entry which is preliminary data.</text>
</comment>
<proteinExistence type="predicted"/>